<proteinExistence type="predicted"/>
<dbReference type="PANTHER" id="PTHR46729:SF1">
    <property type="entry name" value="LEUKOCYTE RECEPTOR CLUSTER MEMBER 9"/>
    <property type="match status" value="1"/>
</dbReference>
<protein>
    <recommendedName>
        <fullName evidence="2">MJ1316 RNA cyclic group end recognition domain-containing protein</fullName>
    </recommendedName>
</protein>
<dbReference type="Proteomes" id="UP000019373">
    <property type="component" value="Unassembled WGS sequence"/>
</dbReference>
<feature type="compositionally biased region" description="Basic and acidic residues" evidence="1">
    <location>
        <begin position="33"/>
        <end position="51"/>
    </location>
</feature>
<dbReference type="EMBL" id="KE720688">
    <property type="protein sequence ID" value="ERF76843.1"/>
    <property type="molecule type" value="Genomic_DNA"/>
</dbReference>
<reference evidence="4" key="1">
    <citation type="journal article" date="2014" name="BMC Genomics">
        <title>Genome characteristics reveal the impact of lichenization on lichen-forming fungus Endocarpon pusillum Hedwig (Verrucariales, Ascomycota).</title>
        <authorList>
            <person name="Wang Y.-Y."/>
            <person name="Liu B."/>
            <person name="Zhang X.-Y."/>
            <person name="Zhou Q.-M."/>
            <person name="Zhang T."/>
            <person name="Li H."/>
            <person name="Yu Y.-F."/>
            <person name="Zhang X.-L."/>
            <person name="Hao X.-Y."/>
            <person name="Wang M."/>
            <person name="Wang L."/>
            <person name="Wei J.-C."/>
        </authorList>
    </citation>
    <scope>NUCLEOTIDE SEQUENCE [LARGE SCALE GENOMIC DNA]</scope>
    <source>
        <strain evidence="4">Z07020 / HMAS-L-300199</strain>
    </source>
</reference>
<feature type="domain" description="MJ1316 RNA cyclic group end recognition" evidence="2">
    <location>
        <begin position="91"/>
        <end position="161"/>
    </location>
</feature>
<evidence type="ECO:0000259" key="2">
    <source>
        <dbReference type="Pfam" id="PF04457"/>
    </source>
</evidence>
<dbReference type="InterPro" id="IPR042653">
    <property type="entry name" value="Leng9"/>
</dbReference>
<dbReference type="PANTHER" id="PTHR46729">
    <property type="entry name" value="LEUKOCYTE RECEPTOR CLUSTER MEMBER 9"/>
    <property type="match status" value="1"/>
</dbReference>
<dbReference type="InterPro" id="IPR040459">
    <property type="entry name" value="MJ1316"/>
</dbReference>
<name>U1GWH6_ENDPU</name>
<dbReference type="HOGENOM" id="CLU_1348920_0_0_1"/>
<gene>
    <name evidence="3" type="ORF">EPUS_07633</name>
</gene>
<feature type="region of interest" description="Disordered" evidence="1">
    <location>
        <begin position="179"/>
        <end position="203"/>
    </location>
</feature>
<evidence type="ECO:0000313" key="4">
    <source>
        <dbReference type="Proteomes" id="UP000019373"/>
    </source>
</evidence>
<dbReference type="Pfam" id="PF04457">
    <property type="entry name" value="MJ1316"/>
    <property type="match status" value="1"/>
</dbReference>
<evidence type="ECO:0000313" key="3">
    <source>
        <dbReference type="EMBL" id="ERF76843.1"/>
    </source>
</evidence>
<dbReference type="OrthoDB" id="10263155at2759"/>
<dbReference type="RefSeq" id="XP_007785813.1">
    <property type="nucleotide sequence ID" value="XM_007787623.1"/>
</dbReference>
<dbReference type="AlphaFoldDB" id="U1GWH6"/>
<dbReference type="GeneID" id="19242514"/>
<keyword evidence="4" id="KW-1185">Reference proteome</keyword>
<organism evidence="3 4">
    <name type="scientific">Endocarpon pusillum (strain Z07020 / HMAS-L-300199)</name>
    <name type="common">Lichen-forming fungus</name>
    <dbReference type="NCBI Taxonomy" id="1263415"/>
    <lineage>
        <taxon>Eukaryota</taxon>
        <taxon>Fungi</taxon>
        <taxon>Dikarya</taxon>
        <taxon>Ascomycota</taxon>
        <taxon>Pezizomycotina</taxon>
        <taxon>Eurotiomycetes</taxon>
        <taxon>Chaetothyriomycetidae</taxon>
        <taxon>Verrucariales</taxon>
        <taxon>Verrucariaceae</taxon>
        <taxon>Endocarpon</taxon>
    </lineage>
</organism>
<dbReference type="eggNOG" id="ENOG502QQIY">
    <property type="taxonomic scope" value="Eukaryota"/>
</dbReference>
<sequence>MQHHKEAVEAPGEGDESQKKKTELAETDTAAEYFERYERRRGNRESTKDSNMDYWLSEDEEEESHQLRAQKRKSRAKKEPYVVQDAKAPKLRPAEDVLKRLWWDPSLHSANFTIGYLERFAGITEMPLATWVTETSDEDFIPQHRIKYFKRNTDGEIVWDREARIDKIFGSGLTGRVDNSGRGEGHISATHQRGMISGKDSSE</sequence>
<accession>U1GWH6</accession>
<evidence type="ECO:0000256" key="1">
    <source>
        <dbReference type="SAM" id="MobiDB-lite"/>
    </source>
</evidence>
<feature type="region of interest" description="Disordered" evidence="1">
    <location>
        <begin position="1"/>
        <end position="83"/>
    </location>
</feature>